<dbReference type="GeneID" id="36337646"/>
<gene>
    <name evidence="1" type="ORF">EGR_01931</name>
</gene>
<protein>
    <submittedName>
        <fullName evidence="1">Uncharacterized protein</fullName>
    </submittedName>
</protein>
<proteinExistence type="predicted"/>
<reference evidence="1 2" key="1">
    <citation type="journal article" date="2013" name="Nat. Genet.">
        <title>The genome of the hydatid tapeworm Echinococcus granulosus.</title>
        <authorList>
            <person name="Zheng H."/>
            <person name="Zhang W."/>
            <person name="Zhang L."/>
            <person name="Zhang Z."/>
            <person name="Li J."/>
            <person name="Lu G."/>
            <person name="Zhu Y."/>
            <person name="Wang Y."/>
            <person name="Huang Y."/>
            <person name="Liu J."/>
            <person name="Kang H."/>
            <person name="Chen J."/>
            <person name="Wang L."/>
            <person name="Chen A."/>
            <person name="Yu S."/>
            <person name="Gao Z."/>
            <person name="Jin L."/>
            <person name="Gu W."/>
            <person name="Wang Z."/>
            <person name="Zhao L."/>
            <person name="Shi B."/>
            <person name="Wen H."/>
            <person name="Lin R."/>
            <person name="Jones M.K."/>
            <person name="Brejova B."/>
            <person name="Vinar T."/>
            <person name="Zhao G."/>
            <person name="McManus D.P."/>
            <person name="Chen Z."/>
            <person name="Zhou Y."/>
            <person name="Wang S."/>
        </authorList>
    </citation>
    <scope>NUCLEOTIDE SEQUENCE [LARGE SCALE GENOMIC DNA]</scope>
</reference>
<keyword evidence="2" id="KW-1185">Reference proteome</keyword>
<name>W6UX70_ECHGR</name>
<evidence type="ECO:0000313" key="2">
    <source>
        <dbReference type="Proteomes" id="UP000019149"/>
    </source>
</evidence>
<dbReference type="CTD" id="36337646"/>
<dbReference type="Proteomes" id="UP000019149">
    <property type="component" value="Unassembled WGS sequence"/>
</dbReference>
<comment type="caution">
    <text evidence="1">The sequence shown here is derived from an EMBL/GenBank/DDBJ whole genome shotgun (WGS) entry which is preliminary data.</text>
</comment>
<dbReference type="RefSeq" id="XP_024354323.1">
    <property type="nucleotide sequence ID" value="XM_024491180.1"/>
</dbReference>
<dbReference type="AlphaFoldDB" id="W6UX70"/>
<sequence length="272" mass="31337">MKCDTWLNRIVTYWTFKVVSLKIILFKKSGSLLFLYGKKKPPNAIIPGIKTNKIYFYVLFLSQSACGTRFDATICQKWVKNTCHIFVTPDSDRANECKDGLDTFLPCCSDHFNKFLEFFCTKETFSSVPRADVGKSKQVVQINKKVVQKRSYQRTPQSEGDIKTENHQQGLVSPIKIKLLYYKDMVCLNDLTSPFWIVCVRSKYDLFSKMKFSSNTRVILRSSFGMIEFKGSIDFTVVENRVIHGKISELLVPQTENTIQNDLIFYAEGTKT</sequence>
<dbReference type="KEGG" id="egl:EGR_01931"/>
<evidence type="ECO:0000313" key="1">
    <source>
        <dbReference type="EMBL" id="EUB63127.1"/>
    </source>
</evidence>
<dbReference type="EMBL" id="APAU02000008">
    <property type="protein sequence ID" value="EUB63127.1"/>
    <property type="molecule type" value="Genomic_DNA"/>
</dbReference>
<accession>W6UX70</accession>
<organism evidence="1 2">
    <name type="scientific">Echinococcus granulosus</name>
    <name type="common">Hydatid tapeworm</name>
    <dbReference type="NCBI Taxonomy" id="6210"/>
    <lineage>
        <taxon>Eukaryota</taxon>
        <taxon>Metazoa</taxon>
        <taxon>Spiralia</taxon>
        <taxon>Lophotrochozoa</taxon>
        <taxon>Platyhelminthes</taxon>
        <taxon>Cestoda</taxon>
        <taxon>Eucestoda</taxon>
        <taxon>Cyclophyllidea</taxon>
        <taxon>Taeniidae</taxon>
        <taxon>Echinococcus</taxon>
        <taxon>Echinococcus granulosus group</taxon>
    </lineage>
</organism>